<evidence type="ECO:0000256" key="3">
    <source>
        <dbReference type="ARBA" id="ARBA00014180"/>
    </source>
</evidence>
<dbReference type="PANTHER" id="PTHR46812">
    <property type="entry name" value="CARBOXYMETHYLENEBUTENOLIDASE HOMOLOG"/>
    <property type="match status" value="1"/>
</dbReference>
<evidence type="ECO:0000256" key="5">
    <source>
        <dbReference type="ARBA" id="ARBA00022801"/>
    </source>
</evidence>
<dbReference type="InterPro" id="IPR029058">
    <property type="entry name" value="AB_hydrolase_fold"/>
</dbReference>
<evidence type="ECO:0000313" key="7">
    <source>
        <dbReference type="EMBL" id="KAH7306230.1"/>
    </source>
</evidence>
<evidence type="ECO:0000313" key="8">
    <source>
        <dbReference type="Proteomes" id="UP000825935"/>
    </source>
</evidence>
<dbReference type="InterPro" id="IPR042946">
    <property type="entry name" value="CMBL"/>
</dbReference>
<comment type="subcellular location">
    <subcellularLocation>
        <location evidence="1">Cytoplasm</location>
        <location evidence="1">Cytosol</location>
    </subcellularLocation>
</comment>
<evidence type="ECO:0000256" key="2">
    <source>
        <dbReference type="ARBA" id="ARBA00008456"/>
    </source>
</evidence>
<accession>A0A8T2S4T1</accession>
<dbReference type="GO" id="GO:0005829">
    <property type="term" value="C:cytosol"/>
    <property type="evidence" value="ECO:0007669"/>
    <property type="project" value="UniProtKB-SubCell"/>
</dbReference>
<protein>
    <recommendedName>
        <fullName evidence="3">Carboxymethylenebutenolidase homolog</fullName>
    </recommendedName>
</protein>
<dbReference type="GO" id="GO:0016787">
    <property type="term" value="F:hydrolase activity"/>
    <property type="evidence" value="ECO:0007669"/>
    <property type="project" value="UniProtKB-KW"/>
</dbReference>
<dbReference type="PANTHER" id="PTHR46812:SF1">
    <property type="entry name" value="CARBOXYMETHYLENEBUTENOLIDASE HOMOLOG"/>
    <property type="match status" value="1"/>
</dbReference>
<dbReference type="Proteomes" id="UP000825935">
    <property type="component" value="Chromosome 22"/>
</dbReference>
<dbReference type="AlphaFoldDB" id="A0A8T2S4T1"/>
<keyword evidence="4" id="KW-0963">Cytoplasm</keyword>
<evidence type="ECO:0000256" key="1">
    <source>
        <dbReference type="ARBA" id="ARBA00004514"/>
    </source>
</evidence>
<comment type="similarity">
    <text evidence="2">Belongs to the dienelactone hydrolase family.</text>
</comment>
<dbReference type="EMBL" id="CM035427">
    <property type="protein sequence ID" value="KAH7306230.1"/>
    <property type="molecule type" value="Genomic_DNA"/>
</dbReference>
<name>A0A8T2S4T1_CERRI</name>
<dbReference type="OrthoDB" id="17560at2759"/>
<feature type="domain" description="Dienelactone hydrolase" evidence="6">
    <location>
        <begin position="97"/>
        <end position="306"/>
    </location>
</feature>
<organism evidence="7 8">
    <name type="scientific">Ceratopteris richardii</name>
    <name type="common">Triangle waterfern</name>
    <dbReference type="NCBI Taxonomy" id="49495"/>
    <lineage>
        <taxon>Eukaryota</taxon>
        <taxon>Viridiplantae</taxon>
        <taxon>Streptophyta</taxon>
        <taxon>Embryophyta</taxon>
        <taxon>Tracheophyta</taxon>
        <taxon>Polypodiopsida</taxon>
        <taxon>Polypodiidae</taxon>
        <taxon>Polypodiales</taxon>
        <taxon>Pteridineae</taxon>
        <taxon>Pteridaceae</taxon>
        <taxon>Parkerioideae</taxon>
        <taxon>Ceratopteris</taxon>
    </lineage>
</organism>
<proteinExistence type="inferred from homology"/>
<dbReference type="InterPro" id="IPR002925">
    <property type="entry name" value="Dienelactn_hydro"/>
</dbReference>
<sequence length="313" mass="34623">MALTFPPIRLSTQHVRVSLSTTVKKPSSLSTWIPASRLRFDFHLATGLRREESLFVIRATAEQAVNDQSEKVDQANEDECELVSRLELTLGEDGDGINAYLVKAMKNNNGAAVLLLTDAFGYNSNDTRDFAYRLSCFGYNVLVPDLFQGTPWDKGSSLNEFKHWEAGHSPERVEKVIRTAADWLREEITAAGVSKKLGLLGFSFGGGHILEVLAKDTQDLYATAVCVYPTRLDEIPVSNIRVPILLIGGDKDDLCHPSKLQYVASQIKGSQARIYPGRGHAFVHCPNLDDDEDAESAFAVMKAWLHDKLVLSS</sequence>
<reference evidence="7" key="1">
    <citation type="submission" date="2021-08" db="EMBL/GenBank/DDBJ databases">
        <title>WGS assembly of Ceratopteris richardii.</title>
        <authorList>
            <person name="Marchant D.B."/>
            <person name="Chen G."/>
            <person name="Jenkins J."/>
            <person name="Shu S."/>
            <person name="Leebens-Mack J."/>
            <person name="Grimwood J."/>
            <person name="Schmutz J."/>
            <person name="Soltis P."/>
            <person name="Soltis D."/>
            <person name="Chen Z.-H."/>
        </authorList>
    </citation>
    <scope>NUCLEOTIDE SEQUENCE</scope>
    <source>
        <strain evidence="7">Whitten #5841</strain>
        <tissue evidence="7">Leaf</tissue>
    </source>
</reference>
<keyword evidence="5" id="KW-0378">Hydrolase</keyword>
<dbReference type="Pfam" id="PF01738">
    <property type="entry name" value="DLH"/>
    <property type="match status" value="1"/>
</dbReference>
<dbReference type="Gene3D" id="3.40.50.1820">
    <property type="entry name" value="alpha/beta hydrolase"/>
    <property type="match status" value="1"/>
</dbReference>
<evidence type="ECO:0000256" key="4">
    <source>
        <dbReference type="ARBA" id="ARBA00022490"/>
    </source>
</evidence>
<evidence type="ECO:0000259" key="6">
    <source>
        <dbReference type="Pfam" id="PF01738"/>
    </source>
</evidence>
<keyword evidence="8" id="KW-1185">Reference proteome</keyword>
<gene>
    <name evidence="7" type="ORF">KP509_22G002600</name>
</gene>
<comment type="caution">
    <text evidence="7">The sequence shown here is derived from an EMBL/GenBank/DDBJ whole genome shotgun (WGS) entry which is preliminary data.</text>
</comment>
<dbReference type="SUPFAM" id="SSF53474">
    <property type="entry name" value="alpha/beta-Hydrolases"/>
    <property type="match status" value="1"/>
</dbReference>